<gene>
    <name evidence="2" type="ORF">EVAR_59272_1</name>
</gene>
<feature type="compositionally biased region" description="Basic and acidic residues" evidence="1">
    <location>
        <begin position="71"/>
        <end position="85"/>
    </location>
</feature>
<organism evidence="2 3">
    <name type="scientific">Eumeta variegata</name>
    <name type="common">Bagworm moth</name>
    <name type="synonym">Eumeta japonica</name>
    <dbReference type="NCBI Taxonomy" id="151549"/>
    <lineage>
        <taxon>Eukaryota</taxon>
        <taxon>Metazoa</taxon>
        <taxon>Ecdysozoa</taxon>
        <taxon>Arthropoda</taxon>
        <taxon>Hexapoda</taxon>
        <taxon>Insecta</taxon>
        <taxon>Pterygota</taxon>
        <taxon>Neoptera</taxon>
        <taxon>Endopterygota</taxon>
        <taxon>Lepidoptera</taxon>
        <taxon>Glossata</taxon>
        <taxon>Ditrysia</taxon>
        <taxon>Tineoidea</taxon>
        <taxon>Psychidae</taxon>
        <taxon>Oiketicinae</taxon>
        <taxon>Eumeta</taxon>
    </lineage>
</organism>
<proteinExistence type="predicted"/>
<sequence>MRAAHRGHSKTTRFIAFAHLHETANHDRDHAHIDGILLSARSGARTQPRAGPGGPGAEDDAGARNGGGDNGRGRRLDVRSETQGQ</sequence>
<accession>A0A4C1YPN5</accession>
<name>A0A4C1YPN5_EUMVA</name>
<keyword evidence="3" id="KW-1185">Reference proteome</keyword>
<dbReference type="EMBL" id="BGZK01001286">
    <property type="protein sequence ID" value="GBP76325.1"/>
    <property type="molecule type" value="Genomic_DNA"/>
</dbReference>
<evidence type="ECO:0000313" key="2">
    <source>
        <dbReference type="EMBL" id="GBP76325.1"/>
    </source>
</evidence>
<evidence type="ECO:0000256" key="1">
    <source>
        <dbReference type="SAM" id="MobiDB-lite"/>
    </source>
</evidence>
<evidence type="ECO:0000313" key="3">
    <source>
        <dbReference type="Proteomes" id="UP000299102"/>
    </source>
</evidence>
<feature type="region of interest" description="Disordered" evidence="1">
    <location>
        <begin position="34"/>
        <end position="85"/>
    </location>
</feature>
<protein>
    <submittedName>
        <fullName evidence="2">Uncharacterized protein</fullName>
    </submittedName>
</protein>
<reference evidence="2 3" key="1">
    <citation type="journal article" date="2019" name="Commun. Biol.">
        <title>The bagworm genome reveals a unique fibroin gene that provides high tensile strength.</title>
        <authorList>
            <person name="Kono N."/>
            <person name="Nakamura H."/>
            <person name="Ohtoshi R."/>
            <person name="Tomita M."/>
            <person name="Numata K."/>
            <person name="Arakawa K."/>
        </authorList>
    </citation>
    <scope>NUCLEOTIDE SEQUENCE [LARGE SCALE GENOMIC DNA]</scope>
</reference>
<comment type="caution">
    <text evidence="2">The sequence shown here is derived from an EMBL/GenBank/DDBJ whole genome shotgun (WGS) entry which is preliminary data.</text>
</comment>
<dbReference type="AlphaFoldDB" id="A0A4C1YPN5"/>
<dbReference type="Proteomes" id="UP000299102">
    <property type="component" value="Unassembled WGS sequence"/>
</dbReference>